<dbReference type="CDD" id="cd00093">
    <property type="entry name" value="HTH_XRE"/>
    <property type="match status" value="1"/>
</dbReference>
<sequence length="68" mass="7505">MAEPAEHPHDTEDLVRLVRVVRQEQGWTPAKLAEAAGVPEGEVARFEVEEIVPAEPLAMRFLAAMGRV</sequence>
<dbReference type="InterPro" id="IPR010982">
    <property type="entry name" value="Lambda_DNA-bd_dom_sf"/>
</dbReference>
<evidence type="ECO:0000313" key="1">
    <source>
        <dbReference type="EMBL" id="TDD43574.1"/>
    </source>
</evidence>
<reference evidence="1 2" key="1">
    <citation type="submission" date="2019-03" db="EMBL/GenBank/DDBJ databases">
        <title>Draft genome sequences of novel Actinobacteria.</title>
        <authorList>
            <person name="Sahin N."/>
            <person name="Ay H."/>
            <person name="Saygin H."/>
        </authorList>
    </citation>
    <scope>NUCLEOTIDE SEQUENCE [LARGE SCALE GENOMIC DNA]</scope>
    <source>
        <strain evidence="1 2">7K502</strain>
    </source>
</reference>
<dbReference type="Proteomes" id="UP000294947">
    <property type="component" value="Unassembled WGS sequence"/>
</dbReference>
<dbReference type="EMBL" id="SMKW01000038">
    <property type="protein sequence ID" value="TDD43574.1"/>
    <property type="molecule type" value="Genomic_DNA"/>
</dbReference>
<name>A0A4R4YHS8_9PSEU</name>
<dbReference type="SUPFAM" id="SSF47413">
    <property type="entry name" value="lambda repressor-like DNA-binding domains"/>
    <property type="match status" value="1"/>
</dbReference>
<organism evidence="1 2">
    <name type="scientific">Saccharopolyspora elongata</name>
    <dbReference type="NCBI Taxonomy" id="2530387"/>
    <lineage>
        <taxon>Bacteria</taxon>
        <taxon>Bacillati</taxon>
        <taxon>Actinomycetota</taxon>
        <taxon>Actinomycetes</taxon>
        <taxon>Pseudonocardiales</taxon>
        <taxon>Pseudonocardiaceae</taxon>
        <taxon>Saccharopolyspora</taxon>
    </lineage>
</organism>
<dbReference type="RefSeq" id="WP_132489418.1">
    <property type="nucleotide sequence ID" value="NZ_SMKW01000038.1"/>
</dbReference>
<keyword evidence="2" id="KW-1185">Reference proteome</keyword>
<dbReference type="AlphaFoldDB" id="A0A4R4YHS8"/>
<dbReference type="Gene3D" id="1.10.260.40">
    <property type="entry name" value="lambda repressor-like DNA-binding domains"/>
    <property type="match status" value="1"/>
</dbReference>
<dbReference type="GO" id="GO:0003677">
    <property type="term" value="F:DNA binding"/>
    <property type="evidence" value="ECO:0007669"/>
    <property type="project" value="InterPro"/>
</dbReference>
<proteinExistence type="predicted"/>
<evidence type="ECO:0000313" key="2">
    <source>
        <dbReference type="Proteomes" id="UP000294947"/>
    </source>
</evidence>
<accession>A0A4R4YHS8</accession>
<dbReference type="InterPro" id="IPR001387">
    <property type="entry name" value="Cro/C1-type_HTH"/>
</dbReference>
<gene>
    <name evidence="1" type="ORF">E1288_25920</name>
</gene>
<protein>
    <submittedName>
        <fullName evidence="1">XRE family transcriptional regulator</fullName>
    </submittedName>
</protein>
<comment type="caution">
    <text evidence="1">The sequence shown here is derived from an EMBL/GenBank/DDBJ whole genome shotgun (WGS) entry which is preliminary data.</text>
</comment>